<comment type="similarity">
    <text evidence="1">Belongs to the UPF0585 family.</text>
</comment>
<sequence>MSGARGRMVHMMRAPAAERNKDVILKVLKEHIPTCDGKLTALEVASGTGQHTAHFAEHLPDVTWQPSECDQASLKSISGYVAAGRLNNVLPPVYIDASYPPEQWAEGTLKPGSFDFIININMIHISEWAVTKGLFKAVNYLLKPGGQLFTYGPYRVNGVLEPESNVRFDSTLKSQNPDWGIRDTVDLQNLAVENSLQFIKMVDMPANNKILVFTKQ</sequence>
<dbReference type="EMBL" id="CAIIXF020000009">
    <property type="protein sequence ID" value="CAH1793459.1"/>
    <property type="molecule type" value="Genomic_DNA"/>
</dbReference>
<dbReference type="AlphaFoldDB" id="A0A8J1UMG5"/>
<protein>
    <submittedName>
        <fullName evidence="2">Uncharacterized protein</fullName>
    </submittedName>
</protein>
<dbReference type="PANTHER" id="PTHR20974">
    <property type="entry name" value="UPF0585 PROTEIN CG18661"/>
    <property type="match status" value="1"/>
</dbReference>
<evidence type="ECO:0000313" key="2">
    <source>
        <dbReference type="EMBL" id="CAH1793459.1"/>
    </source>
</evidence>
<dbReference type="PANTHER" id="PTHR20974:SF0">
    <property type="entry name" value="UPF0585 PROTEIN CG18661"/>
    <property type="match status" value="1"/>
</dbReference>
<dbReference type="Gene3D" id="3.40.50.150">
    <property type="entry name" value="Vaccinia Virus protein VP39"/>
    <property type="match status" value="1"/>
</dbReference>
<accession>A0A8J1UMG5</accession>
<dbReference type="Pfam" id="PF06080">
    <property type="entry name" value="DUF938"/>
    <property type="match status" value="1"/>
</dbReference>
<dbReference type="Proteomes" id="UP000749559">
    <property type="component" value="Unassembled WGS sequence"/>
</dbReference>
<dbReference type="SUPFAM" id="SSF53335">
    <property type="entry name" value="S-adenosyl-L-methionine-dependent methyltransferases"/>
    <property type="match status" value="1"/>
</dbReference>
<evidence type="ECO:0000313" key="3">
    <source>
        <dbReference type="Proteomes" id="UP000749559"/>
    </source>
</evidence>
<name>A0A8J1UMG5_OWEFU</name>
<dbReference type="InterPro" id="IPR029063">
    <property type="entry name" value="SAM-dependent_MTases_sf"/>
</dbReference>
<proteinExistence type="inferred from homology"/>
<reference evidence="2" key="1">
    <citation type="submission" date="2022-03" db="EMBL/GenBank/DDBJ databases">
        <authorList>
            <person name="Martin C."/>
        </authorList>
    </citation>
    <scope>NUCLEOTIDE SEQUENCE</scope>
</reference>
<gene>
    <name evidence="2" type="ORF">OFUS_LOCUS18305</name>
</gene>
<comment type="caution">
    <text evidence="2">The sequence shown here is derived from an EMBL/GenBank/DDBJ whole genome shotgun (WGS) entry which is preliminary data.</text>
</comment>
<organism evidence="2 3">
    <name type="scientific">Owenia fusiformis</name>
    <name type="common">Polychaete worm</name>
    <dbReference type="NCBI Taxonomy" id="6347"/>
    <lineage>
        <taxon>Eukaryota</taxon>
        <taxon>Metazoa</taxon>
        <taxon>Spiralia</taxon>
        <taxon>Lophotrochozoa</taxon>
        <taxon>Annelida</taxon>
        <taxon>Polychaeta</taxon>
        <taxon>Sedentaria</taxon>
        <taxon>Canalipalpata</taxon>
        <taxon>Sabellida</taxon>
        <taxon>Oweniida</taxon>
        <taxon>Oweniidae</taxon>
        <taxon>Owenia</taxon>
    </lineage>
</organism>
<dbReference type="OrthoDB" id="10258744at2759"/>
<evidence type="ECO:0000256" key="1">
    <source>
        <dbReference type="ARBA" id="ARBA00008308"/>
    </source>
</evidence>
<keyword evidence="3" id="KW-1185">Reference proteome</keyword>
<dbReference type="InterPro" id="IPR010342">
    <property type="entry name" value="DUF938"/>
</dbReference>
<dbReference type="CDD" id="cd02440">
    <property type="entry name" value="AdoMet_MTases"/>
    <property type="match status" value="1"/>
</dbReference>